<dbReference type="AlphaFoldDB" id="A0A317ZNV3"/>
<evidence type="ECO:0000313" key="8">
    <source>
        <dbReference type="EMBL" id="PXA65715.1"/>
    </source>
</evidence>
<reference evidence="8 9" key="1">
    <citation type="submission" date="2018-05" db="EMBL/GenBank/DDBJ databases">
        <title>Genetic diversity of glacier-inhabiting Cryobacterium bacteria in China and description of Cryobacterium mengkeensis sp. nov. and Arthrobacter glacialis sp. nov.</title>
        <authorList>
            <person name="Liu Q."/>
            <person name="Xin Y.-H."/>
        </authorList>
    </citation>
    <scope>NUCLEOTIDE SEQUENCE [LARGE SCALE GENOMIC DNA]</scope>
    <source>
        <strain evidence="8 9">SK-1</strain>
    </source>
</reference>
<feature type="transmembrane region" description="Helical" evidence="7">
    <location>
        <begin position="28"/>
        <end position="50"/>
    </location>
</feature>
<dbReference type="Pfam" id="PF13440">
    <property type="entry name" value="Polysacc_synt_3"/>
    <property type="match status" value="1"/>
</dbReference>
<feature type="transmembrane region" description="Helical" evidence="7">
    <location>
        <begin position="299"/>
        <end position="318"/>
    </location>
</feature>
<evidence type="ECO:0000256" key="6">
    <source>
        <dbReference type="ARBA" id="ARBA00023136"/>
    </source>
</evidence>
<keyword evidence="4 7" id="KW-0812">Transmembrane</keyword>
<feature type="transmembrane region" description="Helical" evidence="7">
    <location>
        <begin position="427"/>
        <end position="446"/>
    </location>
</feature>
<evidence type="ECO:0000256" key="5">
    <source>
        <dbReference type="ARBA" id="ARBA00022989"/>
    </source>
</evidence>
<dbReference type="InterPro" id="IPR050833">
    <property type="entry name" value="Poly_Biosynth_Transport"/>
</dbReference>
<dbReference type="OrthoDB" id="9770347at2"/>
<protein>
    <submittedName>
        <fullName evidence="8">Lipopolysaccharide biosynthesis protein</fullName>
    </submittedName>
</protein>
<evidence type="ECO:0000256" key="1">
    <source>
        <dbReference type="ARBA" id="ARBA00004651"/>
    </source>
</evidence>
<feature type="transmembrane region" description="Helical" evidence="7">
    <location>
        <begin position="56"/>
        <end position="80"/>
    </location>
</feature>
<gene>
    <name evidence="8" type="ORF">CTB96_19800</name>
</gene>
<accession>A0A317ZNV3</accession>
<dbReference type="EMBL" id="QHLY01000013">
    <property type="protein sequence ID" value="PXA65715.1"/>
    <property type="molecule type" value="Genomic_DNA"/>
</dbReference>
<feature type="transmembrane region" description="Helical" evidence="7">
    <location>
        <begin position="92"/>
        <end position="115"/>
    </location>
</feature>
<feature type="transmembrane region" description="Helical" evidence="7">
    <location>
        <begin position="452"/>
        <end position="471"/>
    </location>
</feature>
<organism evidence="8 9">
    <name type="scientific">Cryobacterium arcticum</name>
    <dbReference type="NCBI Taxonomy" id="670052"/>
    <lineage>
        <taxon>Bacteria</taxon>
        <taxon>Bacillati</taxon>
        <taxon>Actinomycetota</taxon>
        <taxon>Actinomycetes</taxon>
        <taxon>Micrococcales</taxon>
        <taxon>Microbacteriaceae</taxon>
        <taxon>Cryobacterium</taxon>
    </lineage>
</organism>
<comment type="caution">
    <text evidence="8">The sequence shown here is derived from an EMBL/GenBank/DDBJ whole genome shotgun (WGS) entry which is preliminary data.</text>
</comment>
<evidence type="ECO:0000256" key="7">
    <source>
        <dbReference type="SAM" id="Phobius"/>
    </source>
</evidence>
<keyword evidence="6 7" id="KW-0472">Membrane</keyword>
<feature type="transmembrane region" description="Helical" evidence="7">
    <location>
        <begin position="396"/>
        <end position="415"/>
    </location>
</feature>
<dbReference type="PANTHER" id="PTHR30250:SF10">
    <property type="entry name" value="LIPOPOLYSACCHARIDE BIOSYNTHESIS PROTEIN WZXC"/>
    <property type="match status" value="1"/>
</dbReference>
<evidence type="ECO:0000256" key="2">
    <source>
        <dbReference type="ARBA" id="ARBA00007430"/>
    </source>
</evidence>
<evidence type="ECO:0000256" key="4">
    <source>
        <dbReference type="ARBA" id="ARBA00022692"/>
    </source>
</evidence>
<feature type="transmembrane region" description="Helical" evidence="7">
    <location>
        <begin position="371"/>
        <end position="390"/>
    </location>
</feature>
<comment type="subcellular location">
    <subcellularLocation>
        <location evidence="1">Cell membrane</location>
        <topology evidence="1">Multi-pass membrane protein</topology>
    </subcellularLocation>
</comment>
<feature type="transmembrane region" description="Helical" evidence="7">
    <location>
        <begin position="257"/>
        <end position="278"/>
    </location>
</feature>
<sequence>MDVPPGGTVGDTLGGLEQRVSRGLAWSFINTLAGRLGSLLAGIVIARIVAPEQFGVYAVALVALNLLLSMNELGVSVALVRHPGPVTAIAPTVVTLSIGTSAVFFLAMLAAAAPFAAAMGAPEATGIIQLMSVAVLIDGVTSVPVAMLTRAFMQAKRMQIDLIGFAVSTPVTILLALAGQGAWSLAWGAVAGNLATGLFSVLWSPEKYRPGFDRAVAGGLLRFGLPLAGASLLLLALVNVDFVVAGRVLGTVQLGLYFLGFNLSTWPMTLVSTVVRRVTTAAYAQLHNRGDGHAGFRHSLFLVLSLGMLLSALLAAYAEEIVRFLYGETWVPAAVVVPALVILSMGRMAVELSYDYLVALGRTVGNAWLHGVWLVVLVPALVAGAMGFGIGGIAWAHALVVGVVVLPGVGILLARAGVPVWPLVTDLALPLLGAAAVLGSAALLKVALPDGFLLLAVGGVTGAAIYALLVGRRFLRTIKGFMGSGARAR</sequence>
<dbReference type="PANTHER" id="PTHR30250">
    <property type="entry name" value="PST FAMILY PREDICTED COLANIC ACID TRANSPORTER"/>
    <property type="match status" value="1"/>
</dbReference>
<name>A0A317ZNV3_9MICO</name>
<keyword evidence="3" id="KW-1003">Cell membrane</keyword>
<feature type="transmembrane region" description="Helical" evidence="7">
    <location>
        <begin position="185"/>
        <end position="203"/>
    </location>
</feature>
<feature type="transmembrane region" description="Helical" evidence="7">
    <location>
        <begin position="127"/>
        <end position="148"/>
    </location>
</feature>
<proteinExistence type="inferred from homology"/>
<feature type="transmembrane region" description="Helical" evidence="7">
    <location>
        <begin position="160"/>
        <end position="179"/>
    </location>
</feature>
<dbReference type="Proteomes" id="UP000246722">
    <property type="component" value="Unassembled WGS sequence"/>
</dbReference>
<keyword evidence="9" id="KW-1185">Reference proteome</keyword>
<keyword evidence="5 7" id="KW-1133">Transmembrane helix</keyword>
<comment type="similarity">
    <text evidence="2">Belongs to the polysaccharide synthase family.</text>
</comment>
<dbReference type="GO" id="GO:0005886">
    <property type="term" value="C:plasma membrane"/>
    <property type="evidence" value="ECO:0007669"/>
    <property type="project" value="UniProtKB-SubCell"/>
</dbReference>
<evidence type="ECO:0000313" key="9">
    <source>
        <dbReference type="Proteomes" id="UP000246722"/>
    </source>
</evidence>
<feature type="transmembrane region" description="Helical" evidence="7">
    <location>
        <begin position="215"/>
        <end position="237"/>
    </location>
</feature>
<feature type="transmembrane region" description="Helical" evidence="7">
    <location>
        <begin position="330"/>
        <end position="350"/>
    </location>
</feature>
<evidence type="ECO:0000256" key="3">
    <source>
        <dbReference type="ARBA" id="ARBA00022475"/>
    </source>
</evidence>
<dbReference type="RefSeq" id="WP_110128694.1">
    <property type="nucleotide sequence ID" value="NZ_QHLY01000013.1"/>
</dbReference>